<evidence type="ECO:0000256" key="2">
    <source>
        <dbReference type="SAM" id="MobiDB-lite"/>
    </source>
</evidence>
<protein>
    <recommendedName>
        <fullName evidence="3">THUMP domain-containing protein</fullName>
    </recommendedName>
</protein>
<dbReference type="GO" id="GO:0003723">
    <property type="term" value="F:RNA binding"/>
    <property type="evidence" value="ECO:0007669"/>
    <property type="project" value="UniProtKB-UniRule"/>
</dbReference>
<gene>
    <name evidence="4" type="ORF">Poli38472_001811</name>
</gene>
<dbReference type="CDD" id="cd11717">
    <property type="entry name" value="THUMP_THUMPD1_like"/>
    <property type="match status" value="1"/>
</dbReference>
<keyword evidence="1" id="KW-0694">RNA-binding</keyword>
<dbReference type="InterPro" id="IPR004114">
    <property type="entry name" value="THUMP_dom"/>
</dbReference>
<dbReference type="PANTHER" id="PTHR13452">
    <property type="entry name" value="THUMP DOMAIN CONTAINING PROTEIN 1-RELATED"/>
    <property type="match status" value="1"/>
</dbReference>
<dbReference type="OrthoDB" id="367221at2759"/>
<comment type="caution">
    <text evidence="4">The sequence shown here is derived from an EMBL/GenBank/DDBJ whole genome shotgun (WGS) entry which is preliminary data.</text>
</comment>
<proteinExistence type="predicted"/>
<reference evidence="4" key="1">
    <citation type="submission" date="2019-03" db="EMBL/GenBank/DDBJ databases">
        <title>Long read genome sequence of the mycoparasitic Pythium oligandrum ATCC 38472 isolated from sugarbeet rhizosphere.</title>
        <authorList>
            <person name="Gaulin E."/>
        </authorList>
    </citation>
    <scope>NUCLEOTIDE SEQUENCE</scope>
    <source>
        <strain evidence="4">ATCC 38472_TT</strain>
    </source>
</reference>
<evidence type="ECO:0000259" key="3">
    <source>
        <dbReference type="PROSITE" id="PS51165"/>
    </source>
</evidence>
<dbReference type="Gene3D" id="3.30.2300.10">
    <property type="entry name" value="THUMP superfamily"/>
    <property type="match status" value="1"/>
</dbReference>
<organism evidence="4 5">
    <name type="scientific">Pythium oligandrum</name>
    <name type="common">Mycoparasitic fungus</name>
    <dbReference type="NCBI Taxonomy" id="41045"/>
    <lineage>
        <taxon>Eukaryota</taxon>
        <taxon>Sar</taxon>
        <taxon>Stramenopiles</taxon>
        <taxon>Oomycota</taxon>
        <taxon>Peronosporomycetes</taxon>
        <taxon>Pythiales</taxon>
        <taxon>Pythiaceae</taxon>
        <taxon>Pythium</taxon>
    </lineage>
</organism>
<dbReference type="PROSITE" id="PS51165">
    <property type="entry name" value="THUMP"/>
    <property type="match status" value="1"/>
</dbReference>
<dbReference type="GO" id="GO:0006400">
    <property type="term" value="P:tRNA modification"/>
    <property type="evidence" value="ECO:0007669"/>
    <property type="project" value="InterPro"/>
</dbReference>
<dbReference type="AlphaFoldDB" id="A0A8K1CU51"/>
<feature type="compositionally biased region" description="Basic and acidic residues" evidence="2">
    <location>
        <begin position="284"/>
        <end position="294"/>
    </location>
</feature>
<feature type="region of interest" description="Disordered" evidence="2">
    <location>
        <begin position="69"/>
        <end position="91"/>
    </location>
</feature>
<dbReference type="PANTHER" id="PTHR13452:SF10">
    <property type="entry name" value="THUMP DOMAIN-CONTAINING PROTEIN 1"/>
    <property type="match status" value="1"/>
</dbReference>
<dbReference type="SUPFAM" id="SSF143437">
    <property type="entry name" value="THUMP domain-like"/>
    <property type="match status" value="1"/>
</dbReference>
<evidence type="ECO:0000313" key="5">
    <source>
        <dbReference type="Proteomes" id="UP000794436"/>
    </source>
</evidence>
<dbReference type="Pfam" id="PF02926">
    <property type="entry name" value="THUMP"/>
    <property type="match status" value="1"/>
</dbReference>
<dbReference type="InterPro" id="IPR040183">
    <property type="entry name" value="THUMPD1-like"/>
</dbReference>
<feature type="region of interest" description="Disordered" evidence="2">
    <location>
        <begin position="279"/>
        <end position="301"/>
    </location>
</feature>
<keyword evidence="5" id="KW-1185">Reference proteome</keyword>
<sequence>MAGGEASGDKRKKQWKAGGQDNKRHKGALADASTAKGSRGILVTCDRTKERQAVRDALNILNETADKYFPKEAGEGDAEAENEDEEEEDSTAATSVQKMLQDEIAALKADAKKRVTGRFTALDTGVKGVLLIQIKDPALSAVALVGKILEDVDESKEFSSRFINRMIPLEAVGHSSTEDITKVADPMIQEFIAAYKADEATKDTPIEYSVEIKRRNCSRVESREVIDLLAGLVGKDHKVNLTTPNVVLLIEIFRNTFGLSIVTNFHKYRKYNVRSIIEPPVSTKPKESAKKTEEDKEDKEE</sequence>
<feature type="region of interest" description="Disordered" evidence="2">
    <location>
        <begin position="1"/>
        <end position="36"/>
    </location>
</feature>
<evidence type="ECO:0000256" key="1">
    <source>
        <dbReference type="PROSITE-ProRule" id="PRU00529"/>
    </source>
</evidence>
<dbReference type="Proteomes" id="UP000794436">
    <property type="component" value="Unassembled WGS sequence"/>
</dbReference>
<dbReference type="EMBL" id="SPLM01000001">
    <property type="protein sequence ID" value="TMW69655.1"/>
    <property type="molecule type" value="Genomic_DNA"/>
</dbReference>
<evidence type="ECO:0000313" key="4">
    <source>
        <dbReference type="EMBL" id="TMW69655.1"/>
    </source>
</evidence>
<accession>A0A8K1CU51</accession>
<feature type="compositionally biased region" description="Acidic residues" evidence="2">
    <location>
        <begin position="75"/>
        <end position="90"/>
    </location>
</feature>
<feature type="domain" description="THUMP" evidence="3">
    <location>
        <begin position="151"/>
        <end position="263"/>
    </location>
</feature>
<name>A0A8K1CU51_PYTOL</name>